<evidence type="ECO:0000256" key="1">
    <source>
        <dbReference type="SAM" id="MobiDB-lite"/>
    </source>
</evidence>
<evidence type="ECO:0000313" key="2">
    <source>
        <dbReference type="EMBL" id="KAK4024620.1"/>
    </source>
</evidence>
<name>A0ABR0AHM1_9CRUS</name>
<protein>
    <recommendedName>
        <fullName evidence="4">CCHC-type domain-containing protein</fullName>
    </recommendedName>
</protein>
<dbReference type="Proteomes" id="UP001234178">
    <property type="component" value="Unassembled WGS sequence"/>
</dbReference>
<feature type="compositionally biased region" description="Polar residues" evidence="1">
    <location>
        <begin position="181"/>
        <end position="196"/>
    </location>
</feature>
<comment type="caution">
    <text evidence="2">The sequence shown here is derived from an EMBL/GenBank/DDBJ whole genome shotgun (WGS) entry which is preliminary data.</text>
</comment>
<sequence length="309" mass="34433">MIGEEDEQQPASVRQEYHLTFSEEETERWEDAEEEEGSGEHGEEQPEWDFTDLRRRSSNISSYIRGFRAAQRQVGARHAMARSPWHTPDGQVVCYGCEGIGHIRCDFPSSQREGGAPQQQQQQQVRFAGEGRQRMIVLDGSTGCVVLGKTGGCRDRYRGGSVRVFAQISERTRDNSDTMARKSSSISCRQGDSTGRSCNAVSIRWEDDRRGGGFGSGWRHRLTSGEGHVGKTWNADEDWGATGDLHWRHCHRSTGGRDDGGSTETSSPERMLGPTPIEEDSTTRFERGWRMCTGGTIPSIVEDEKGVDG</sequence>
<dbReference type="EMBL" id="JAOYFB010000037">
    <property type="protein sequence ID" value="KAK4024620.1"/>
    <property type="molecule type" value="Genomic_DNA"/>
</dbReference>
<feature type="region of interest" description="Disordered" evidence="1">
    <location>
        <begin position="252"/>
        <end position="284"/>
    </location>
</feature>
<keyword evidence="3" id="KW-1185">Reference proteome</keyword>
<reference evidence="2 3" key="1">
    <citation type="journal article" date="2023" name="Nucleic Acids Res.">
        <title>The hologenome of Daphnia magna reveals possible DNA methylation and microbiome-mediated evolution of the host genome.</title>
        <authorList>
            <person name="Chaturvedi A."/>
            <person name="Li X."/>
            <person name="Dhandapani V."/>
            <person name="Marshall H."/>
            <person name="Kissane S."/>
            <person name="Cuenca-Cambronero M."/>
            <person name="Asole G."/>
            <person name="Calvet F."/>
            <person name="Ruiz-Romero M."/>
            <person name="Marangio P."/>
            <person name="Guigo R."/>
            <person name="Rago D."/>
            <person name="Mirbahai L."/>
            <person name="Eastwood N."/>
            <person name="Colbourne J.K."/>
            <person name="Zhou J."/>
            <person name="Mallon E."/>
            <person name="Orsini L."/>
        </authorList>
    </citation>
    <scope>NUCLEOTIDE SEQUENCE [LARGE SCALE GENOMIC DNA]</scope>
    <source>
        <strain evidence="2">LRV0_1</strain>
    </source>
</reference>
<feature type="region of interest" description="Disordered" evidence="1">
    <location>
        <begin position="175"/>
        <end position="196"/>
    </location>
</feature>
<organism evidence="2 3">
    <name type="scientific">Daphnia magna</name>
    <dbReference type="NCBI Taxonomy" id="35525"/>
    <lineage>
        <taxon>Eukaryota</taxon>
        <taxon>Metazoa</taxon>
        <taxon>Ecdysozoa</taxon>
        <taxon>Arthropoda</taxon>
        <taxon>Crustacea</taxon>
        <taxon>Branchiopoda</taxon>
        <taxon>Diplostraca</taxon>
        <taxon>Cladocera</taxon>
        <taxon>Anomopoda</taxon>
        <taxon>Daphniidae</taxon>
        <taxon>Daphnia</taxon>
    </lineage>
</organism>
<accession>A0ABR0AHM1</accession>
<evidence type="ECO:0000313" key="3">
    <source>
        <dbReference type="Proteomes" id="UP001234178"/>
    </source>
</evidence>
<evidence type="ECO:0008006" key="4">
    <source>
        <dbReference type="Google" id="ProtNLM"/>
    </source>
</evidence>
<feature type="region of interest" description="Disordered" evidence="1">
    <location>
        <begin position="1"/>
        <end position="53"/>
    </location>
</feature>
<gene>
    <name evidence="2" type="ORF">OUZ56_010043</name>
</gene>
<feature type="compositionally biased region" description="Acidic residues" evidence="1">
    <location>
        <begin position="22"/>
        <end position="37"/>
    </location>
</feature>
<proteinExistence type="predicted"/>